<dbReference type="EMBL" id="ML978379">
    <property type="protein sequence ID" value="KAF2023114.1"/>
    <property type="molecule type" value="Genomic_DNA"/>
</dbReference>
<proteinExistence type="predicted"/>
<protein>
    <submittedName>
        <fullName evidence="1">Uncharacterized protein</fullName>
    </submittedName>
</protein>
<evidence type="ECO:0000313" key="2">
    <source>
        <dbReference type="Proteomes" id="UP000799777"/>
    </source>
</evidence>
<accession>A0A9P4LGE5</accession>
<dbReference type="OrthoDB" id="3644718at2759"/>
<keyword evidence="2" id="KW-1185">Reference proteome</keyword>
<reference evidence="1" key="1">
    <citation type="journal article" date="2020" name="Stud. Mycol.">
        <title>101 Dothideomycetes genomes: a test case for predicting lifestyles and emergence of pathogens.</title>
        <authorList>
            <person name="Haridas S."/>
            <person name="Albert R."/>
            <person name="Binder M."/>
            <person name="Bloem J."/>
            <person name="Labutti K."/>
            <person name="Salamov A."/>
            <person name="Andreopoulos B."/>
            <person name="Baker S."/>
            <person name="Barry K."/>
            <person name="Bills G."/>
            <person name="Bluhm B."/>
            <person name="Cannon C."/>
            <person name="Castanera R."/>
            <person name="Culley D."/>
            <person name="Daum C."/>
            <person name="Ezra D."/>
            <person name="Gonzalez J."/>
            <person name="Henrissat B."/>
            <person name="Kuo A."/>
            <person name="Liang C."/>
            <person name="Lipzen A."/>
            <person name="Lutzoni F."/>
            <person name="Magnuson J."/>
            <person name="Mondo S."/>
            <person name="Nolan M."/>
            <person name="Ohm R."/>
            <person name="Pangilinan J."/>
            <person name="Park H.-J."/>
            <person name="Ramirez L."/>
            <person name="Alfaro M."/>
            <person name="Sun H."/>
            <person name="Tritt A."/>
            <person name="Yoshinaga Y."/>
            <person name="Zwiers L.-H."/>
            <person name="Turgeon B."/>
            <person name="Goodwin S."/>
            <person name="Spatafora J."/>
            <person name="Crous P."/>
            <person name="Grigoriev I."/>
        </authorList>
    </citation>
    <scope>NUCLEOTIDE SEQUENCE</scope>
    <source>
        <strain evidence="1">CBS 110217</strain>
    </source>
</reference>
<organism evidence="1 2">
    <name type="scientific">Setomelanomma holmii</name>
    <dbReference type="NCBI Taxonomy" id="210430"/>
    <lineage>
        <taxon>Eukaryota</taxon>
        <taxon>Fungi</taxon>
        <taxon>Dikarya</taxon>
        <taxon>Ascomycota</taxon>
        <taxon>Pezizomycotina</taxon>
        <taxon>Dothideomycetes</taxon>
        <taxon>Pleosporomycetidae</taxon>
        <taxon>Pleosporales</taxon>
        <taxon>Pleosporineae</taxon>
        <taxon>Phaeosphaeriaceae</taxon>
        <taxon>Setomelanomma</taxon>
    </lineage>
</organism>
<gene>
    <name evidence="1" type="ORF">EK21DRAFT_95176</name>
</gene>
<comment type="caution">
    <text evidence="1">The sequence shown here is derived from an EMBL/GenBank/DDBJ whole genome shotgun (WGS) entry which is preliminary data.</text>
</comment>
<sequence>MSHDERDTYLDLIRDRINDDKPAELWATAVTDGFDTILKAMIIAHLPRLVDRKFVTHAAVQDGDMWEQSTLDWIQDLIVDRIDKNDWNTTPGLANVRSVAVGVKSDTWLDLHYPDSNDESFASGLSPRCSSLKHLWLDNPGGLNYSLAVAVFGAPRELLTASFRTGAAELDDAERIVSQLNEHQGNSLQSLMFFDYDQQSRFTGDPSGGAFEVIDAMHSDPKSGSTVMRRDKLLYQEVVKLGEECGVDVHTTTNRAEMREWEWQEAPDKYDLKTGPCGERPESSKFVMYAGGRMEAGCDRCGQCGICLNQYLRELWESVVWPGTHV</sequence>
<evidence type="ECO:0000313" key="1">
    <source>
        <dbReference type="EMBL" id="KAF2023114.1"/>
    </source>
</evidence>
<name>A0A9P4LGE5_9PLEO</name>
<dbReference type="Proteomes" id="UP000799777">
    <property type="component" value="Unassembled WGS sequence"/>
</dbReference>
<dbReference type="AlphaFoldDB" id="A0A9P4LGE5"/>